<keyword evidence="7" id="KW-1185">Reference proteome</keyword>
<name>A0A239JYJ7_9FIRM</name>
<protein>
    <submittedName>
        <fullName evidence="6">TIGR00659 family protein</fullName>
    </submittedName>
</protein>
<dbReference type="InterPro" id="IPR007300">
    <property type="entry name" value="CidB/LrgB"/>
</dbReference>
<evidence type="ECO:0000256" key="5">
    <source>
        <dbReference type="SAM" id="Phobius"/>
    </source>
</evidence>
<evidence type="ECO:0000256" key="2">
    <source>
        <dbReference type="ARBA" id="ARBA00022692"/>
    </source>
</evidence>
<dbReference type="PANTHER" id="PTHR30249:SF0">
    <property type="entry name" value="PLASTIDAL GLYCOLATE_GLYCERATE TRANSLOCATOR 1, CHLOROPLASTIC"/>
    <property type="match status" value="1"/>
</dbReference>
<dbReference type="PANTHER" id="PTHR30249">
    <property type="entry name" value="PUTATIVE SEROTONIN TRANSPORTER"/>
    <property type="match status" value="1"/>
</dbReference>
<evidence type="ECO:0000256" key="1">
    <source>
        <dbReference type="ARBA" id="ARBA00004141"/>
    </source>
</evidence>
<comment type="subcellular location">
    <subcellularLocation>
        <location evidence="1">Membrane</location>
        <topology evidence="1">Multi-pass membrane protein</topology>
    </subcellularLocation>
</comment>
<feature type="transmembrane region" description="Helical" evidence="5">
    <location>
        <begin position="6"/>
        <end position="25"/>
    </location>
</feature>
<dbReference type="Proteomes" id="UP000198304">
    <property type="component" value="Unassembled WGS sequence"/>
</dbReference>
<feature type="transmembrane region" description="Helical" evidence="5">
    <location>
        <begin position="146"/>
        <end position="165"/>
    </location>
</feature>
<dbReference type="Pfam" id="PF04172">
    <property type="entry name" value="LrgB"/>
    <property type="match status" value="1"/>
</dbReference>
<dbReference type="RefSeq" id="WP_089285169.1">
    <property type="nucleotide sequence ID" value="NZ_FZOJ01000040.1"/>
</dbReference>
<evidence type="ECO:0000256" key="3">
    <source>
        <dbReference type="ARBA" id="ARBA00022989"/>
    </source>
</evidence>
<dbReference type="EMBL" id="FZOJ01000040">
    <property type="protein sequence ID" value="SNT10538.1"/>
    <property type="molecule type" value="Genomic_DNA"/>
</dbReference>
<organism evidence="6 7">
    <name type="scientific">Anaerovirgula multivorans</name>
    <dbReference type="NCBI Taxonomy" id="312168"/>
    <lineage>
        <taxon>Bacteria</taxon>
        <taxon>Bacillati</taxon>
        <taxon>Bacillota</taxon>
        <taxon>Clostridia</taxon>
        <taxon>Peptostreptococcales</taxon>
        <taxon>Natronincolaceae</taxon>
        <taxon>Anaerovirgula</taxon>
    </lineage>
</organism>
<sequence>MITLLDTPYFGIVISILFFEIGLWICRKTKVTVLHPLLISILSIMMILAFFNIDIGYYKKGGDLISFFLGPATVILAVPLYRQLDLLKVNFVPIILGITVGCITAVTSVILLTRAFKLDSAIAASMIPKSVTTPIGLEISAQIGGIPSITVGVIVITGILGAVIGPTICNVFRIKDEVAIGIAMGTASHAVGTSKAMEMGETQGAMSGLAIGIAGLITVLLVPLLMHLF</sequence>
<evidence type="ECO:0000313" key="6">
    <source>
        <dbReference type="EMBL" id="SNT10538.1"/>
    </source>
</evidence>
<feature type="transmembrane region" description="Helical" evidence="5">
    <location>
        <begin position="37"/>
        <end position="58"/>
    </location>
</feature>
<dbReference type="AlphaFoldDB" id="A0A239JYJ7"/>
<evidence type="ECO:0000256" key="4">
    <source>
        <dbReference type="ARBA" id="ARBA00023136"/>
    </source>
</evidence>
<keyword evidence="2 5" id="KW-0812">Transmembrane</keyword>
<feature type="transmembrane region" description="Helical" evidence="5">
    <location>
        <begin position="64"/>
        <end position="82"/>
    </location>
</feature>
<proteinExistence type="predicted"/>
<dbReference type="GO" id="GO:0016020">
    <property type="term" value="C:membrane"/>
    <property type="evidence" value="ECO:0007669"/>
    <property type="project" value="UniProtKB-SubCell"/>
</dbReference>
<reference evidence="6 7" key="1">
    <citation type="submission" date="2017-06" db="EMBL/GenBank/DDBJ databases">
        <authorList>
            <person name="Kim H.J."/>
            <person name="Triplett B.A."/>
        </authorList>
    </citation>
    <scope>NUCLEOTIDE SEQUENCE [LARGE SCALE GENOMIC DNA]</scope>
    <source>
        <strain evidence="6 7">SCA</strain>
    </source>
</reference>
<evidence type="ECO:0000313" key="7">
    <source>
        <dbReference type="Proteomes" id="UP000198304"/>
    </source>
</evidence>
<keyword evidence="3 5" id="KW-1133">Transmembrane helix</keyword>
<keyword evidence="4 5" id="KW-0472">Membrane</keyword>
<dbReference type="OrthoDB" id="9811701at2"/>
<feature type="transmembrane region" description="Helical" evidence="5">
    <location>
        <begin position="205"/>
        <end position="226"/>
    </location>
</feature>
<gene>
    <name evidence="6" type="ORF">SAMN05446037_104027</name>
</gene>
<accession>A0A239JYJ7</accession>
<feature type="transmembrane region" description="Helical" evidence="5">
    <location>
        <begin position="94"/>
        <end position="116"/>
    </location>
</feature>